<dbReference type="Pfam" id="PF07179">
    <property type="entry name" value="SseB"/>
    <property type="match status" value="1"/>
</dbReference>
<sequence length="147" mass="16831">MTKIDDAIQLCNQDAKKQAVFYELFLNSLFYIPILAEEGSSVQEEGAPPLLVEANDKTYLMLFDTISRLTDWANEDAKYLAVSGHGIVEMSSPNIYWALNYGTELQKFFEPAEIKWLKMVVKEAKEKEPIKTNAENEENQEFKNQAN</sequence>
<organism evidence="3 4">
    <name type="scientific">Desulfuromusa kysingii</name>
    <dbReference type="NCBI Taxonomy" id="37625"/>
    <lineage>
        <taxon>Bacteria</taxon>
        <taxon>Pseudomonadati</taxon>
        <taxon>Thermodesulfobacteriota</taxon>
        <taxon>Desulfuromonadia</taxon>
        <taxon>Desulfuromonadales</taxon>
        <taxon>Geopsychrobacteraceae</taxon>
        <taxon>Desulfuromusa</taxon>
    </lineage>
</organism>
<dbReference type="EMBL" id="FNQN01000006">
    <property type="protein sequence ID" value="SEA48664.1"/>
    <property type="molecule type" value="Genomic_DNA"/>
</dbReference>
<feature type="domain" description="SseB protein N-terminal" evidence="2">
    <location>
        <begin position="7"/>
        <end position="116"/>
    </location>
</feature>
<protein>
    <submittedName>
        <fullName evidence="3">SseB protein N-terminal domain-containing protein</fullName>
    </submittedName>
</protein>
<evidence type="ECO:0000256" key="1">
    <source>
        <dbReference type="SAM" id="MobiDB-lite"/>
    </source>
</evidence>
<dbReference type="InterPro" id="IPR009839">
    <property type="entry name" value="SseB_N"/>
</dbReference>
<keyword evidence="4" id="KW-1185">Reference proteome</keyword>
<reference evidence="3 4" key="1">
    <citation type="submission" date="2016-10" db="EMBL/GenBank/DDBJ databases">
        <authorList>
            <person name="de Groot N.N."/>
        </authorList>
    </citation>
    <scope>NUCLEOTIDE SEQUENCE [LARGE SCALE GENOMIC DNA]</scope>
    <source>
        <strain evidence="3 4">DSM 7343</strain>
    </source>
</reference>
<dbReference type="Proteomes" id="UP000199409">
    <property type="component" value="Unassembled WGS sequence"/>
</dbReference>
<proteinExistence type="predicted"/>
<accession>A0A1H4BKT9</accession>
<gene>
    <name evidence="3" type="ORF">SAMN05660420_02257</name>
</gene>
<feature type="region of interest" description="Disordered" evidence="1">
    <location>
        <begin position="127"/>
        <end position="147"/>
    </location>
</feature>
<evidence type="ECO:0000259" key="2">
    <source>
        <dbReference type="Pfam" id="PF07179"/>
    </source>
</evidence>
<dbReference type="RefSeq" id="WP_175498363.1">
    <property type="nucleotide sequence ID" value="NZ_FNQN01000006.1"/>
</dbReference>
<dbReference type="AlphaFoldDB" id="A0A1H4BKT9"/>
<name>A0A1H4BKT9_9BACT</name>
<evidence type="ECO:0000313" key="4">
    <source>
        <dbReference type="Proteomes" id="UP000199409"/>
    </source>
</evidence>
<evidence type="ECO:0000313" key="3">
    <source>
        <dbReference type="EMBL" id="SEA48664.1"/>
    </source>
</evidence>